<gene>
    <name evidence="2" type="ORF">ACFSC0_03905</name>
</gene>
<protein>
    <recommendedName>
        <fullName evidence="4">PRC-barrel domain-containing protein</fullName>
    </recommendedName>
</protein>
<evidence type="ECO:0008006" key="4">
    <source>
        <dbReference type="Google" id="ProtNLM"/>
    </source>
</evidence>
<dbReference type="EMBL" id="JBHUEY010000001">
    <property type="protein sequence ID" value="MFD1782528.1"/>
    <property type="molecule type" value="Genomic_DNA"/>
</dbReference>
<comment type="caution">
    <text evidence="2">The sequence shown here is derived from an EMBL/GenBank/DDBJ whole genome shotgun (WGS) entry which is preliminary data.</text>
</comment>
<feature type="signal peptide" evidence="1">
    <location>
        <begin position="1"/>
        <end position="26"/>
    </location>
</feature>
<name>A0ABW4MYF4_9CAUL</name>
<sequence>MRTRLVFICLAAALSAGAAADASAQAAPSADQAGVNANAAVDGSSPLTAGSVVKDARGATVGRIERVVDVPDGADRVVLRIGRDLVSAPATSFTVTDGAVTAAHTKAELRAMARAAGG</sequence>
<dbReference type="Proteomes" id="UP001597237">
    <property type="component" value="Unassembled WGS sequence"/>
</dbReference>
<keyword evidence="1" id="KW-0732">Signal</keyword>
<dbReference type="RefSeq" id="WP_377280419.1">
    <property type="nucleotide sequence ID" value="NZ_JBHRSI010000001.1"/>
</dbReference>
<organism evidence="2 3">
    <name type="scientific">Phenylobacterium terrae</name>
    <dbReference type="NCBI Taxonomy" id="2665495"/>
    <lineage>
        <taxon>Bacteria</taxon>
        <taxon>Pseudomonadati</taxon>
        <taxon>Pseudomonadota</taxon>
        <taxon>Alphaproteobacteria</taxon>
        <taxon>Caulobacterales</taxon>
        <taxon>Caulobacteraceae</taxon>
        <taxon>Phenylobacterium</taxon>
    </lineage>
</organism>
<evidence type="ECO:0000313" key="3">
    <source>
        <dbReference type="Proteomes" id="UP001597237"/>
    </source>
</evidence>
<feature type="chain" id="PRO_5045458281" description="PRC-barrel domain-containing protein" evidence="1">
    <location>
        <begin position="27"/>
        <end position="118"/>
    </location>
</feature>
<keyword evidence="3" id="KW-1185">Reference proteome</keyword>
<accession>A0ABW4MYF4</accession>
<evidence type="ECO:0000313" key="2">
    <source>
        <dbReference type="EMBL" id="MFD1782528.1"/>
    </source>
</evidence>
<reference evidence="3" key="1">
    <citation type="journal article" date="2019" name="Int. J. Syst. Evol. Microbiol.">
        <title>The Global Catalogue of Microorganisms (GCM) 10K type strain sequencing project: providing services to taxonomists for standard genome sequencing and annotation.</title>
        <authorList>
            <consortium name="The Broad Institute Genomics Platform"/>
            <consortium name="The Broad Institute Genome Sequencing Center for Infectious Disease"/>
            <person name="Wu L."/>
            <person name="Ma J."/>
        </authorList>
    </citation>
    <scope>NUCLEOTIDE SEQUENCE [LARGE SCALE GENOMIC DNA]</scope>
    <source>
        <strain evidence="3">DFY28</strain>
    </source>
</reference>
<proteinExistence type="predicted"/>
<evidence type="ECO:0000256" key="1">
    <source>
        <dbReference type="SAM" id="SignalP"/>
    </source>
</evidence>